<dbReference type="InterPro" id="IPR003673">
    <property type="entry name" value="CoA-Trfase_fam_III"/>
</dbReference>
<dbReference type="EC" id="2.8.3.16" evidence="2"/>
<dbReference type="Proteomes" id="UP000267289">
    <property type="component" value="Unassembled WGS sequence"/>
</dbReference>
<keyword evidence="3" id="KW-1185">Reference proteome</keyword>
<dbReference type="GO" id="GO:0033608">
    <property type="term" value="F:formyl-CoA transferase activity"/>
    <property type="evidence" value="ECO:0007669"/>
    <property type="project" value="UniProtKB-EC"/>
</dbReference>
<accession>A0A498PR92</accession>
<dbReference type="InterPro" id="IPR050483">
    <property type="entry name" value="CoA-transferase_III_domain"/>
</dbReference>
<dbReference type="PANTHER" id="PTHR48207">
    <property type="entry name" value="SUCCINATE--HYDROXYMETHYLGLUTARATE COA-TRANSFERASE"/>
    <property type="match status" value="1"/>
</dbReference>
<gene>
    <name evidence="2" type="primary">frc</name>
    <name evidence="2" type="ORF">LAUMK13_00154</name>
</gene>
<dbReference type="InterPro" id="IPR023606">
    <property type="entry name" value="CoA-Trfase_III_dom_1_sf"/>
</dbReference>
<protein>
    <submittedName>
        <fullName evidence="2">Formyl-CoA:oxalate CoA-transferase</fullName>
        <ecNumber evidence="2">2.8.3.16</ecNumber>
    </submittedName>
</protein>
<evidence type="ECO:0000256" key="1">
    <source>
        <dbReference type="ARBA" id="ARBA00022679"/>
    </source>
</evidence>
<dbReference type="Gene3D" id="3.30.1540.10">
    <property type="entry name" value="formyl-coa transferase, domain 3"/>
    <property type="match status" value="1"/>
</dbReference>
<dbReference type="EMBL" id="UPHQ01000006">
    <property type="protein sequence ID" value="VBA32762.1"/>
    <property type="molecule type" value="Genomic_DNA"/>
</dbReference>
<dbReference type="PANTHER" id="PTHR48207:SF3">
    <property type="entry name" value="SUCCINATE--HYDROXYMETHYLGLUTARATE COA-TRANSFERASE"/>
    <property type="match status" value="1"/>
</dbReference>
<keyword evidence="1 2" id="KW-0808">Transferase</keyword>
<organism evidence="2 3">
    <name type="scientific">Mycobacterium innocens</name>
    <dbReference type="NCBI Taxonomy" id="2341083"/>
    <lineage>
        <taxon>Bacteria</taxon>
        <taxon>Bacillati</taxon>
        <taxon>Actinomycetota</taxon>
        <taxon>Actinomycetes</taxon>
        <taxon>Mycobacteriales</taxon>
        <taxon>Mycobacteriaceae</taxon>
        <taxon>Mycobacterium</taxon>
    </lineage>
</organism>
<sequence length="239" mass="25622">MAELLTPPGGTPPCQRGGMGDHSAGMTLAAAVCAALLARERTGTGQLVTTSLYRQGAYTVSFDLNTYLLTGQPIAVGQRESMGNPCMNNYTTGDGRRFWIVGLQGDRHWPALCRVVGRPEWLADPRYGDTRARAANAVALIAALDEIFATKSLAEWAEAFAAEPDFFWSPVNTLEDVVADEQFHAAGGIVAVPDGESSVPMVATPADFHGTPWAPRWKAPALGQHTEEVLAELAARRRS</sequence>
<dbReference type="AlphaFoldDB" id="A0A498PR92"/>
<dbReference type="SUPFAM" id="SSF89796">
    <property type="entry name" value="CoA-transferase family III (CaiB/BaiF)"/>
    <property type="match status" value="1"/>
</dbReference>
<evidence type="ECO:0000313" key="2">
    <source>
        <dbReference type="EMBL" id="VBA32762.1"/>
    </source>
</evidence>
<evidence type="ECO:0000313" key="3">
    <source>
        <dbReference type="Proteomes" id="UP000267289"/>
    </source>
</evidence>
<proteinExistence type="predicted"/>
<dbReference type="InterPro" id="IPR044855">
    <property type="entry name" value="CoA-Trfase_III_dom3_sf"/>
</dbReference>
<reference evidence="2 3" key="1">
    <citation type="submission" date="2018-09" db="EMBL/GenBank/DDBJ databases">
        <authorList>
            <person name="Tagini F."/>
        </authorList>
    </citation>
    <scope>NUCLEOTIDE SEQUENCE [LARGE SCALE GENOMIC DNA]</scope>
    <source>
        <strain evidence="2 3">MK13</strain>
    </source>
</reference>
<dbReference type="Pfam" id="PF02515">
    <property type="entry name" value="CoA_transf_3"/>
    <property type="match status" value="1"/>
</dbReference>
<name>A0A498PR92_9MYCO</name>
<dbReference type="Gene3D" id="3.40.50.10540">
    <property type="entry name" value="Crotonobetainyl-coa:carnitine coa-transferase, domain 1"/>
    <property type="match status" value="1"/>
</dbReference>